<dbReference type="InterPro" id="IPR019079">
    <property type="entry name" value="Capsule_synth_CapA"/>
</dbReference>
<dbReference type="Proteomes" id="UP001501444">
    <property type="component" value="Unassembled WGS sequence"/>
</dbReference>
<comment type="caution">
    <text evidence="4">The sequence shown here is derived from an EMBL/GenBank/DDBJ whole genome shotgun (WGS) entry which is preliminary data.</text>
</comment>
<keyword evidence="2" id="KW-0472">Membrane</keyword>
<gene>
    <name evidence="4" type="ORF">GCM10010170_109510</name>
</gene>
<dbReference type="SUPFAM" id="SSF56300">
    <property type="entry name" value="Metallo-dependent phosphatases"/>
    <property type="match status" value="1"/>
</dbReference>
<proteinExistence type="inferred from homology"/>
<feature type="transmembrane region" description="Helical" evidence="2">
    <location>
        <begin position="12"/>
        <end position="31"/>
    </location>
</feature>
<sequence length="408" mass="43639">MQKTRSRRPLWGYLGVVIVVAAAAFGVYRIGPWSQVEAPETGTPRPLGSPVAVPGRAISVIGAGDILLHPDLWAQALRDGGGSAMDFAPMLAGVRTAIEQSDLAICHMETPLAPAGGPYDGFPRFSVPPQIVPAIKATGYEGCSTDSDHTIDQGYDGVKRTLDAFDQAGLGHAGSFRSAEEAKKPMIYDVKGVKVAHLAYSKYFNGIDRLAGQEWIANLIDPAKIEADAKVARAAGAEIVLVSLHWGTEYVHEPDVDQQTWARQVAALPDVDAVFGHYAHVVQPVEKVGGKWIVYGMGNQIARHEEPINDNREGVMIRFTFTPAAQPKRWTVAAVEAIPTYVDLNPDIRVVDLERALADPALPAGRRRIYEAAVGRIQGHLLTRGAGDAGLIVRGAAVASPSVGAVRS</sequence>
<reference evidence="4 5" key="1">
    <citation type="journal article" date="2019" name="Int. J. Syst. Evol. Microbiol.">
        <title>The Global Catalogue of Microorganisms (GCM) 10K type strain sequencing project: providing services to taxonomists for standard genome sequencing and annotation.</title>
        <authorList>
            <consortium name="The Broad Institute Genomics Platform"/>
            <consortium name="The Broad Institute Genome Sequencing Center for Infectious Disease"/>
            <person name="Wu L."/>
            <person name="Ma J."/>
        </authorList>
    </citation>
    <scope>NUCLEOTIDE SEQUENCE [LARGE SCALE GENOMIC DNA]</scope>
    <source>
        <strain evidence="4 5">JCM 3272</strain>
    </source>
</reference>
<feature type="domain" description="Capsule synthesis protein CapA" evidence="3">
    <location>
        <begin position="59"/>
        <end position="304"/>
    </location>
</feature>
<evidence type="ECO:0000259" key="3">
    <source>
        <dbReference type="SMART" id="SM00854"/>
    </source>
</evidence>
<evidence type="ECO:0000256" key="2">
    <source>
        <dbReference type="SAM" id="Phobius"/>
    </source>
</evidence>
<evidence type="ECO:0000313" key="5">
    <source>
        <dbReference type="Proteomes" id="UP001501444"/>
    </source>
</evidence>
<protein>
    <submittedName>
        <fullName evidence="4">CapA family protein</fullName>
    </submittedName>
</protein>
<organism evidence="4 5">
    <name type="scientific">Dactylosporangium salmoneum</name>
    <dbReference type="NCBI Taxonomy" id="53361"/>
    <lineage>
        <taxon>Bacteria</taxon>
        <taxon>Bacillati</taxon>
        <taxon>Actinomycetota</taxon>
        <taxon>Actinomycetes</taxon>
        <taxon>Micromonosporales</taxon>
        <taxon>Micromonosporaceae</taxon>
        <taxon>Dactylosporangium</taxon>
    </lineage>
</organism>
<dbReference type="PANTHER" id="PTHR33393:SF13">
    <property type="entry name" value="PGA BIOSYNTHESIS PROTEIN CAPA"/>
    <property type="match status" value="1"/>
</dbReference>
<keyword evidence="5" id="KW-1185">Reference proteome</keyword>
<dbReference type="Gene3D" id="3.60.21.10">
    <property type="match status" value="1"/>
</dbReference>
<keyword evidence="2" id="KW-0812">Transmembrane</keyword>
<dbReference type="RefSeq" id="WP_344620741.1">
    <property type="nucleotide sequence ID" value="NZ_BAAARV010000142.1"/>
</dbReference>
<name>A0ABN3I6C0_9ACTN</name>
<dbReference type="EMBL" id="BAAARV010000142">
    <property type="protein sequence ID" value="GAA2395061.1"/>
    <property type="molecule type" value="Genomic_DNA"/>
</dbReference>
<comment type="similarity">
    <text evidence="1">Belongs to the CapA family.</text>
</comment>
<keyword evidence="2" id="KW-1133">Transmembrane helix</keyword>
<dbReference type="InterPro" id="IPR029052">
    <property type="entry name" value="Metallo-depent_PP-like"/>
</dbReference>
<evidence type="ECO:0000256" key="1">
    <source>
        <dbReference type="ARBA" id="ARBA00005662"/>
    </source>
</evidence>
<evidence type="ECO:0000313" key="4">
    <source>
        <dbReference type="EMBL" id="GAA2395061.1"/>
    </source>
</evidence>
<dbReference type="PANTHER" id="PTHR33393">
    <property type="entry name" value="POLYGLUTAMINE SYNTHESIS ACCESSORY PROTEIN RV0574C-RELATED"/>
    <property type="match status" value="1"/>
</dbReference>
<dbReference type="Pfam" id="PF09587">
    <property type="entry name" value="PGA_cap"/>
    <property type="match status" value="1"/>
</dbReference>
<dbReference type="InterPro" id="IPR052169">
    <property type="entry name" value="CW_Biosynth-Accessory"/>
</dbReference>
<dbReference type="CDD" id="cd07381">
    <property type="entry name" value="MPP_CapA"/>
    <property type="match status" value="1"/>
</dbReference>
<accession>A0ABN3I6C0</accession>
<dbReference type="SMART" id="SM00854">
    <property type="entry name" value="PGA_cap"/>
    <property type="match status" value="1"/>
</dbReference>